<keyword evidence="3" id="KW-1185">Reference proteome</keyword>
<dbReference type="KEGG" id="scou:SCORR_v1c05380"/>
<dbReference type="RefSeq" id="WP_094048921.1">
    <property type="nucleotide sequence ID" value="NZ_CP022535.1"/>
</dbReference>
<dbReference type="OrthoDB" id="30365at544448"/>
<dbReference type="AlphaFoldDB" id="A0A222EP91"/>
<accession>A0A222EP91</accession>
<protein>
    <submittedName>
        <fullName evidence="2">Uncharacterized protein</fullName>
    </submittedName>
</protein>
<evidence type="ECO:0000313" key="2">
    <source>
        <dbReference type="EMBL" id="ASP28310.1"/>
    </source>
</evidence>
<name>A0A222EP91_9MOLU</name>
<proteinExistence type="predicted"/>
<keyword evidence="1" id="KW-0472">Membrane</keyword>
<evidence type="ECO:0000313" key="3">
    <source>
        <dbReference type="Proteomes" id="UP000203229"/>
    </source>
</evidence>
<organism evidence="2 3">
    <name type="scientific">Spiroplasma corruscae</name>
    <dbReference type="NCBI Taxonomy" id="216934"/>
    <lineage>
        <taxon>Bacteria</taxon>
        <taxon>Bacillati</taxon>
        <taxon>Mycoplasmatota</taxon>
        <taxon>Mollicutes</taxon>
        <taxon>Entomoplasmatales</taxon>
        <taxon>Spiroplasmataceae</taxon>
        <taxon>Spiroplasma</taxon>
    </lineage>
</organism>
<keyword evidence="1" id="KW-1133">Transmembrane helix</keyword>
<reference evidence="2 3" key="1">
    <citation type="submission" date="2017-07" db="EMBL/GenBank/DDBJ databases">
        <title>Complete genome sequence of Spiroplasma corruscae EC-1 (DSM 19793).</title>
        <authorList>
            <person name="Tsai Y.-M."/>
            <person name="Lo W.-S."/>
            <person name="Kuo C.-H."/>
        </authorList>
    </citation>
    <scope>NUCLEOTIDE SEQUENCE [LARGE SCALE GENOMIC DNA]</scope>
    <source>
        <strain evidence="2 3">EC-1</strain>
    </source>
</reference>
<evidence type="ECO:0000256" key="1">
    <source>
        <dbReference type="SAM" id="Phobius"/>
    </source>
</evidence>
<dbReference type="EMBL" id="CP022535">
    <property type="protein sequence ID" value="ASP28310.1"/>
    <property type="molecule type" value="Genomic_DNA"/>
</dbReference>
<gene>
    <name evidence="2" type="ORF">SCORR_v1c05380</name>
</gene>
<feature type="transmembrane region" description="Helical" evidence="1">
    <location>
        <begin position="31"/>
        <end position="55"/>
    </location>
</feature>
<keyword evidence="1" id="KW-0812">Transmembrane</keyword>
<sequence length="83" mass="9660">MEWFINSLIINKFYNTNNTEPKDLKPIVDYIMGYGLATIAIICGVVIIYLLFILINTWLKMNKAIDDGDIEGRLLLLKKLYEF</sequence>
<dbReference type="Proteomes" id="UP000203229">
    <property type="component" value="Chromosome"/>
</dbReference>